<dbReference type="GO" id="GO:0005739">
    <property type="term" value="C:mitochondrion"/>
    <property type="evidence" value="ECO:0007669"/>
    <property type="project" value="TreeGrafter"/>
</dbReference>
<reference evidence="5" key="1">
    <citation type="journal article" date="2017" name="Front. Plant Sci.">
        <title>Climate Clever Clovers: New Paradigm to Reduce the Environmental Footprint of Ruminants by Breeding Low Methanogenic Forages Utilizing Haplotype Variation.</title>
        <authorList>
            <person name="Kaur P."/>
            <person name="Appels R."/>
            <person name="Bayer P.E."/>
            <person name="Keeble-Gagnere G."/>
            <person name="Wang J."/>
            <person name="Hirakawa H."/>
            <person name="Shirasawa K."/>
            <person name="Vercoe P."/>
            <person name="Stefanova K."/>
            <person name="Durmic Z."/>
            <person name="Nichols P."/>
            <person name="Revell C."/>
            <person name="Isobe S.N."/>
            <person name="Edwards D."/>
            <person name="Erskine W."/>
        </authorList>
    </citation>
    <scope>NUCLEOTIDE SEQUENCE [LARGE SCALE GENOMIC DNA]</scope>
    <source>
        <strain evidence="5">cv. Daliak</strain>
    </source>
</reference>
<keyword evidence="1" id="KW-0251">Elongation factor</keyword>
<dbReference type="GO" id="GO:0003924">
    <property type="term" value="F:GTPase activity"/>
    <property type="evidence" value="ECO:0007669"/>
    <property type="project" value="InterPro"/>
</dbReference>
<feature type="domain" description="Tr-type G" evidence="3">
    <location>
        <begin position="55"/>
        <end position="141"/>
    </location>
</feature>
<proteinExistence type="predicted"/>
<feature type="non-terminal residue" evidence="4">
    <location>
        <position position="187"/>
    </location>
</feature>
<dbReference type="GO" id="GO:0005525">
    <property type="term" value="F:GTP binding"/>
    <property type="evidence" value="ECO:0007669"/>
    <property type="project" value="InterPro"/>
</dbReference>
<dbReference type="PANTHER" id="PTHR43636">
    <property type="entry name" value="ELONGATION FACTOR G, MITOCHONDRIAL"/>
    <property type="match status" value="1"/>
</dbReference>
<dbReference type="PANTHER" id="PTHR43636:SF2">
    <property type="entry name" value="ELONGATION FACTOR G, MITOCHONDRIAL"/>
    <property type="match status" value="1"/>
</dbReference>
<sequence length="187" mass="21627">MNDARIKSERRDKFLEAMMEEERWRNWRPAYGPDFPNRRKKENLYPDKTYHVSADITFFNWKHHNMSVINTTDCVNFTDEVETALCAFDSAILVLSSVDGVQSQSITVDKQMIRYEFPRLVFINNVDHKGANPWQVLNQIVVEEVPADMDTLVLEKRRELIKSVSEVDDKLAAAVCSDMPISAADLE</sequence>
<evidence type="ECO:0000256" key="2">
    <source>
        <dbReference type="ARBA" id="ARBA00022917"/>
    </source>
</evidence>
<accession>A0A2Z6MX02</accession>
<dbReference type="Gene3D" id="3.40.50.300">
    <property type="entry name" value="P-loop containing nucleotide triphosphate hydrolases"/>
    <property type="match status" value="1"/>
</dbReference>
<evidence type="ECO:0000313" key="5">
    <source>
        <dbReference type="Proteomes" id="UP000242715"/>
    </source>
</evidence>
<dbReference type="SUPFAM" id="SSF52540">
    <property type="entry name" value="P-loop containing nucleoside triphosphate hydrolases"/>
    <property type="match status" value="1"/>
</dbReference>
<name>A0A2Z6MX02_TRISU</name>
<dbReference type="Proteomes" id="UP000242715">
    <property type="component" value="Unassembled WGS sequence"/>
</dbReference>
<keyword evidence="2" id="KW-0648">Protein biosynthesis</keyword>
<dbReference type="EMBL" id="DF973652">
    <property type="protein sequence ID" value="GAU37088.1"/>
    <property type="molecule type" value="Genomic_DNA"/>
</dbReference>
<dbReference type="GO" id="GO:0003746">
    <property type="term" value="F:translation elongation factor activity"/>
    <property type="evidence" value="ECO:0007669"/>
    <property type="project" value="UniProtKB-KW"/>
</dbReference>
<gene>
    <name evidence="4" type="ORF">TSUD_378300</name>
</gene>
<dbReference type="GO" id="GO:0070125">
    <property type="term" value="P:mitochondrial translational elongation"/>
    <property type="evidence" value="ECO:0007669"/>
    <property type="project" value="TreeGrafter"/>
</dbReference>
<evidence type="ECO:0000313" key="4">
    <source>
        <dbReference type="EMBL" id="GAU37088.1"/>
    </source>
</evidence>
<protein>
    <recommendedName>
        <fullName evidence="3">Tr-type G domain-containing protein</fullName>
    </recommendedName>
</protein>
<evidence type="ECO:0000259" key="3">
    <source>
        <dbReference type="Pfam" id="PF00009"/>
    </source>
</evidence>
<dbReference type="OrthoDB" id="198619at2759"/>
<dbReference type="Pfam" id="PF00009">
    <property type="entry name" value="GTP_EFTU"/>
    <property type="match status" value="1"/>
</dbReference>
<keyword evidence="5" id="KW-1185">Reference proteome</keyword>
<dbReference type="InterPro" id="IPR000795">
    <property type="entry name" value="T_Tr_GTP-bd_dom"/>
</dbReference>
<dbReference type="InterPro" id="IPR027417">
    <property type="entry name" value="P-loop_NTPase"/>
</dbReference>
<dbReference type="AlphaFoldDB" id="A0A2Z6MX02"/>
<organism evidence="4 5">
    <name type="scientific">Trifolium subterraneum</name>
    <name type="common">Subterranean clover</name>
    <dbReference type="NCBI Taxonomy" id="3900"/>
    <lineage>
        <taxon>Eukaryota</taxon>
        <taxon>Viridiplantae</taxon>
        <taxon>Streptophyta</taxon>
        <taxon>Embryophyta</taxon>
        <taxon>Tracheophyta</taxon>
        <taxon>Spermatophyta</taxon>
        <taxon>Magnoliopsida</taxon>
        <taxon>eudicotyledons</taxon>
        <taxon>Gunneridae</taxon>
        <taxon>Pentapetalae</taxon>
        <taxon>rosids</taxon>
        <taxon>fabids</taxon>
        <taxon>Fabales</taxon>
        <taxon>Fabaceae</taxon>
        <taxon>Papilionoideae</taxon>
        <taxon>50 kb inversion clade</taxon>
        <taxon>NPAAA clade</taxon>
        <taxon>Hologalegina</taxon>
        <taxon>IRL clade</taxon>
        <taxon>Trifolieae</taxon>
        <taxon>Trifolium</taxon>
    </lineage>
</organism>
<evidence type="ECO:0000256" key="1">
    <source>
        <dbReference type="ARBA" id="ARBA00022768"/>
    </source>
</evidence>